<dbReference type="Gene3D" id="3.50.4.10">
    <property type="entry name" value="Hepatocyte Growth Factor"/>
    <property type="match status" value="1"/>
</dbReference>
<dbReference type="InterPro" id="IPR003609">
    <property type="entry name" value="Pan_app"/>
</dbReference>
<feature type="domain" description="Apple" evidence="1">
    <location>
        <begin position="47"/>
        <end position="96"/>
    </location>
</feature>
<evidence type="ECO:0000313" key="3">
    <source>
        <dbReference type="Proteomes" id="UP000677054"/>
    </source>
</evidence>
<name>A0A7R9FRQ4_9CRUS</name>
<keyword evidence="3" id="KW-1185">Reference proteome</keyword>
<dbReference type="EMBL" id="LR904220">
    <property type="protein sequence ID" value="CAD7252670.1"/>
    <property type="molecule type" value="Genomic_DNA"/>
</dbReference>
<sequence length="128" mass="13912">MMPQRDAQSGIMNEKRGIFMLVLLSVSIERGESVAQQKFMKVNRGGRVFLTPNLVQTKAGSSTECAFQCIGNSNCVAFHWLPSGGTCQLVPGDGTVMDVRDGGGLELYQPEAMAKGETREHTFCPLTL</sequence>
<proteinExistence type="predicted"/>
<dbReference type="AlphaFoldDB" id="A0A7R9FRQ4"/>
<accession>A0A7R9FRQ4</accession>
<organism evidence="2">
    <name type="scientific">Darwinula stevensoni</name>
    <dbReference type="NCBI Taxonomy" id="69355"/>
    <lineage>
        <taxon>Eukaryota</taxon>
        <taxon>Metazoa</taxon>
        <taxon>Ecdysozoa</taxon>
        <taxon>Arthropoda</taxon>
        <taxon>Crustacea</taxon>
        <taxon>Oligostraca</taxon>
        <taxon>Ostracoda</taxon>
        <taxon>Podocopa</taxon>
        <taxon>Podocopida</taxon>
        <taxon>Darwinulocopina</taxon>
        <taxon>Darwinuloidea</taxon>
        <taxon>Darwinulidae</taxon>
        <taxon>Darwinula</taxon>
    </lineage>
</organism>
<protein>
    <recommendedName>
        <fullName evidence="1">Apple domain-containing protein</fullName>
    </recommendedName>
</protein>
<dbReference type="EMBL" id="CAJPEV010004703">
    <property type="protein sequence ID" value="CAG0902183.1"/>
    <property type="molecule type" value="Genomic_DNA"/>
</dbReference>
<dbReference type="SUPFAM" id="SSF57414">
    <property type="entry name" value="Hairpin loop containing domain-like"/>
    <property type="match status" value="1"/>
</dbReference>
<reference evidence="2" key="1">
    <citation type="submission" date="2020-11" db="EMBL/GenBank/DDBJ databases">
        <authorList>
            <person name="Tran Van P."/>
        </authorList>
    </citation>
    <scope>NUCLEOTIDE SEQUENCE</scope>
</reference>
<evidence type="ECO:0000313" key="2">
    <source>
        <dbReference type="EMBL" id="CAD7252670.1"/>
    </source>
</evidence>
<gene>
    <name evidence="2" type="ORF">DSTB1V02_LOCUS12426</name>
</gene>
<dbReference type="Pfam" id="PF00024">
    <property type="entry name" value="PAN_1"/>
    <property type="match status" value="1"/>
</dbReference>
<dbReference type="Proteomes" id="UP000677054">
    <property type="component" value="Unassembled WGS sequence"/>
</dbReference>
<evidence type="ECO:0000259" key="1">
    <source>
        <dbReference type="Pfam" id="PF00024"/>
    </source>
</evidence>